<comment type="caution">
    <text evidence="2">The sequence shown here is derived from an EMBL/GenBank/DDBJ whole genome shotgun (WGS) entry which is preliminary data.</text>
</comment>
<dbReference type="EMBL" id="RQTK01000248">
    <property type="protein sequence ID" value="RUS83331.1"/>
    <property type="molecule type" value="Genomic_DNA"/>
</dbReference>
<feature type="compositionally biased region" description="Gly residues" evidence="1">
    <location>
        <begin position="532"/>
        <end position="550"/>
    </location>
</feature>
<accession>A0A433TP72</accession>
<proteinExistence type="predicted"/>
<evidence type="ECO:0000313" key="3">
    <source>
        <dbReference type="Proteomes" id="UP000271974"/>
    </source>
</evidence>
<feature type="compositionally biased region" description="Basic and acidic residues" evidence="1">
    <location>
        <begin position="1"/>
        <end position="22"/>
    </location>
</feature>
<reference evidence="2 3" key="1">
    <citation type="submission" date="2019-01" db="EMBL/GenBank/DDBJ databases">
        <title>A draft genome assembly of the solar-powered sea slug Elysia chlorotica.</title>
        <authorList>
            <person name="Cai H."/>
            <person name="Li Q."/>
            <person name="Fang X."/>
            <person name="Li J."/>
            <person name="Curtis N.E."/>
            <person name="Altenburger A."/>
            <person name="Shibata T."/>
            <person name="Feng M."/>
            <person name="Maeda T."/>
            <person name="Schwartz J.A."/>
            <person name="Shigenobu S."/>
            <person name="Lundholm N."/>
            <person name="Nishiyama T."/>
            <person name="Yang H."/>
            <person name="Hasebe M."/>
            <person name="Li S."/>
            <person name="Pierce S.K."/>
            <person name="Wang J."/>
        </authorList>
    </citation>
    <scope>NUCLEOTIDE SEQUENCE [LARGE SCALE GENOMIC DNA]</scope>
    <source>
        <strain evidence="2">EC2010</strain>
        <tissue evidence="2">Whole organism of an adult</tissue>
    </source>
</reference>
<protein>
    <submittedName>
        <fullName evidence="2">Uncharacterized protein</fullName>
    </submittedName>
</protein>
<evidence type="ECO:0000313" key="2">
    <source>
        <dbReference type="EMBL" id="RUS83331.1"/>
    </source>
</evidence>
<name>A0A433TP72_ELYCH</name>
<organism evidence="2 3">
    <name type="scientific">Elysia chlorotica</name>
    <name type="common">Eastern emerald elysia</name>
    <name type="synonym">Sea slug</name>
    <dbReference type="NCBI Taxonomy" id="188477"/>
    <lineage>
        <taxon>Eukaryota</taxon>
        <taxon>Metazoa</taxon>
        <taxon>Spiralia</taxon>
        <taxon>Lophotrochozoa</taxon>
        <taxon>Mollusca</taxon>
        <taxon>Gastropoda</taxon>
        <taxon>Heterobranchia</taxon>
        <taxon>Euthyneura</taxon>
        <taxon>Panpulmonata</taxon>
        <taxon>Sacoglossa</taxon>
        <taxon>Placobranchoidea</taxon>
        <taxon>Plakobranchidae</taxon>
        <taxon>Elysia</taxon>
    </lineage>
</organism>
<dbReference type="OrthoDB" id="6142946at2759"/>
<evidence type="ECO:0000256" key="1">
    <source>
        <dbReference type="SAM" id="MobiDB-lite"/>
    </source>
</evidence>
<dbReference type="AlphaFoldDB" id="A0A433TP72"/>
<gene>
    <name evidence="2" type="ORF">EGW08_008909</name>
</gene>
<feature type="compositionally biased region" description="Basic and acidic residues" evidence="1">
    <location>
        <begin position="516"/>
        <end position="531"/>
    </location>
</feature>
<feature type="compositionally biased region" description="Basic and acidic residues" evidence="1">
    <location>
        <begin position="29"/>
        <end position="69"/>
    </location>
</feature>
<keyword evidence="3" id="KW-1185">Reference proteome</keyword>
<sequence length="617" mass="68824">MDRRYSIQPVLRRDSKDEEQRRLLAAYEAGRRGSEAGRRGSEAGRRGSEAVRRESEAGRRDSDADRRESTASIIFNRNHSWVKRSNLTPDSVRPFPETRASWDESMRRRDSQKGVGLKGIQLRKGFSDDRKNYVSIFQSDGVRRMSRPSAVAAATQPPAYFSPNQGLCKWETVNLTSSTDLERAAKVETIMEDSSDTTCDESEADINDESATGAANSGATAGAIPKTYRHLLLQRKLTSRQDSGIDLNPLVTVEAASPRQLLSREASFEASDYALENCPQEEQESFIQVSSSNEADQVILYQDGKHSQYGSESHTDDDTNILVTEDFKVSEMNTKKTEEGIQIKSLSRVVGQKDAKAMKRESISLPVKRSDGTGQKQEERRNSVVPVLNIPKDQNNLEKFLDSISERKVKLGGGSDTEVNLMAAEASVTRLGDGLRAGMPGGEEGISRARSCEILRPRKEESARNLWERRHRPSHFSPGTRPILLNIESIDDWAVSARTMANSIVENSGMYICKDRDRREGGGRGDGDHLDVGGGGASGDEHWGSGGGLTRSGSKLRKPTNLWGVTRRISVKRKKVTDKREIELEPLQQLQQNLFQHQRNQQQQQQQQHQQSDVSPR</sequence>
<feature type="region of interest" description="Disordered" evidence="1">
    <location>
        <begin position="1"/>
        <end position="71"/>
    </location>
</feature>
<feature type="region of interest" description="Disordered" evidence="1">
    <location>
        <begin position="594"/>
        <end position="617"/>
    </location>
</feature>
<feature type="region of interest" description="Disordered" evidence="1">
    <location>
        <begin position="516"/>
        <end position="559"/>
    </location>
</feature>
<dbReference type="Proteomes" id="UP000271974">
    <property type="component" value="Unassembled WGS sequence"/>
</dbReference>
<feature type="compositionally biased region" description="Low complexity" evidence="1">
    <location>
        <begin position="594"/>
        <end position="611"/>
    </location>
</feature>